<sequence>MALCCSLIDAEVEHVQGILNSISFNSDRATYFLKIYKITYEELMKLNEQPYKFPIEANKLLKLSISLGNLLKTLQMDEEDFQHQRQQQRQFLSKLNGKNADTNTNANANANTTGGNSKLNSAEDPFSSGKQSQFPARHVIHSDSSQTLQNQPHQMRFVKNLLTILKNFDIDEPRVVSYSDYSSNNRESMGSFASAPHTPQRIFSNGSNGSTVITSPIKLNSKQLLIEKLEINIDLDILFIYKVLFKLILEIYAKIRQNLIQLNENGVVETTSSSKASPSPSPHDENLSIFSTRTSVSQESNQDSEEYLKAFNNVLNRISHGIVQPFASLIYVEIVEPKINDNFTRLINNL</sequence>
<evidence type="ECO:0000313" key="3">
    <source>
        <dbReference type="Proteomes" id="UP001202479"/>
    </source>
</evidence>
<organism evidence="2 3">
    <name type="scientific">Candida oxycetoniae</name>
    <dbReference type="NCBI Taxonomy" id="497107"/>
    <lineage>
        <taxon>Eukaryota</taxon>
        <taxon>Fungi</taxon>
        <taxon>Dikarya</taxon>
        <taxon>Ascomycota</taxon>
        <taxon>Saccharomycotina</taxon>
        <taxon>Pichiomycetes</taxon>
        <taxon>Debaryomycetaceae</taxon>
        <taxon>Candida/Lodderomyces clade</taxon>
        <taxon>Candida</taxon>
    </lineage>
</organism>
<comment type="caution">
    <text evidence="2">The sequence shown here is derived from an EMBL/GenBank/DDBJ whole genome shotgun (WGS) entry which is preliminary data.</text>
</comment>
<dbReference type="EMBL" id="JAHUZD010000109">
    <property type="protein sequence ID" value="KAI3404004.1"/>
    <property type="molecule type" value="Genomic_DNA"/>
</dbReference>
<proteinExistence type="predicted"/>
<evidence type="ECO:0000256" key="1">
    <source>
        <dbReference type="SAM" id="MobiDB-lite"/>
    </source>
</evidence>
<dbReference type="AlphaFoldDB" id="A0AAI9WXH4"/>
<dbReference type="Proteomes" id="UP001202479">
    <property type="component" value="Unassembled WGS sequence"/>
</dbReference>
<protein>
    <submittedName>
        <fullName evidence="2">Uncharacterized protein</fullName>
    </submittedName>
</protein>
<feature type="region of interest" description="Disordered" evidence="1">
    <location>
        <begin position="97"/>
        <end position="132"/>
    </location>
</feature>
<name>A0AAI9WXH4_9ASCO</name>
<accession>A0AAI9WXH4</accession>
<gene>
    <name evidence="2" type="ORF">KGF56_003163</name>
</gene>
<evidence type="ECO:0000313" key="2">
    <source>
        <dbReference type="EMBL" id="KAI3404004.1"/>
    </source>
</evidence>
<reference evidence="2" key="1">
    <citation type="journal article" date="2022" name="DNA Res.">
        <title>Genome analysis of five recently described species of the CUG-Ser clade uncovers Candida theae as a new hybrid lineage with pathogenic potential in the Candida parapsilosis species complex.</title>
        <authorList>
            <person name="Mixao V."/>
            <person name="Del Olmo V."/>
            <person name="Hegedusova E."/>
            <person name="Saus E."/>
            <person name="Pryszcz L."/>
            <person name="Cillingova A."/>
            <person name="Nosek J."/>
            <person name="Gabaldon T."/>
        </authorList>
    </citation>
    <scope>NUCLEOTIDE SEQUENCE</scope>
    <source>
        <strain evidence="2">CBS 10844</strain>
    </source>
</reference>
<keyword evidence="3" id="KW-1185">Reference proteome</keyword>
<dbReference type="GeneID" id="73380780"/>
<feature type="compositionally biased region" description="Low complexity" evidence="1">
    <location>
        <begin position="97"/>
        <end position="116"/>
    </location>
</feature>
<dbReference type="RefSeq" id="XP_049179749.1">
    <property type="nucleotide sequence ID" value="XM_049324468.1"/>
</dbReference>